<dbReference type="Pfam" id="PF02171">
    <property type="entry name" value="Piwi"/>
    <property type="match status" value="1"/>
</dbReference>
<dbReference type="Proteomes" id="UP000035642">
    <property type="component" value="Unassembled WGS sequence"/>
</dbReference>
<dbReference type="STRING" id="6313.A0A0K0D612"/>
<organism evidence="2 3">
    <name type="scientific">Angiostrongylus cantonensis</name>
    <name type="common">Rat lungworm</name>
    <dbReference type="NCBI Taxonomy" id="6313"/>
    <lineage>
        <taxon>Eukaryota</taxon>
        <taxon>Metazoa</taxon>
        <taxon>Ecdysozoa</taxon>
        <taxon>Nematoda</taxon>
        <taxon>Chromadorea</taxon>
        <taxon>Rhabditida</taxon>
        <taxon>Rhabditina</taxon>
        <taxon>Rhabditomorpha</taxon>
        <taxon>Strongyloidea</taxon>
        <taxon>Metastrongylidae</taxon>
        <taxon>Angiostrongylus</taxon>
    </lineage>
</organism>
<sequence length="209" mass="23328">MIQCEGTVLDAPVPIDKERNEVPMTPERAIKKKELNGLLLPIVFFKESPDGEVICAAVVMSAFEGIACVTPEQFKKVVFLFSKDCAIIQQFFDDLVAKCRERGLQVDSEPLQVYYNITIDEFENCIEDAARRFSSLRSIMYYNIALKINAKLGGINQAVIFDDDSRSAEAPQKDAVMYVGIDVTHPTSKEDYDISIACMVANIDLAATR</sequence>
<name>A0A0K0D612_ANGCA</name>
<proteinExistence type="predicted"/>
<evidence type="ECO:0000313" key="3">
    <source>
        <dbReference type="WBParaSite" id="ACAC_0000550701-mRNA-1"/>
    </source>
</evidence>
<keyword evidence="2" id="KW-1185">Reference proteome</keyword>
<dbReference type="Gene3D" id="3.30.420.10">
    <property type="entry name" value="Ribonuclease H-like superfamily/Ribonuclease H"/>
    <property type="match status" value="1"/>
</dbReference>
<evidence type="ECO:0000259" key="1">
    <source>
        <dbReference type="PROSITE" id="PS50822"/>
    </source>
</evidence>
<dbReference type="PANTHER" id="PTHR22891">
    <property type="entry name" value="EUKARYOTIC TRANSLATION INITIATION FACTOR 2C"/>
    <property type="match status" value="1"/>
</dbReference>
<accession>A0A0K0D612</accession>
<reference evidence="3" key="2">
    <citation type="submission" date="2017-02" db="UniProtKB">
        <authorList>
            <consortium name="WormBaseParasite"/>
        </authorList>
    </citation>
    <scope>IDENTIFICATION</scope>
</reference>
<dbReference type="InterPro" id="IPR012337">
    <property type="entry name" value="RNaseH-like_sf"/>
</dbReference>
<dbReference type="SUPFAM" id="SSF53098">
    <property type="entry name" value="Ribonuclease H-like"/>
    <property type="match status" value="1"/>
</dbReference>
<reference evidence="2" key="1">
    <citation type="submission" date="2012-09" db="EMBL/GenBank/DDBJ databases">
        <authorList>
            <person name="Martin A.A."/>
        </authorList>
    </citation>
    <scope>NUCLEOTIDE SEQUENCE</scope>
</reference>
<dbReference type="PROSITE" id="PS50822">
    <property type="entry name" value="PIWI"/>
    <property type="match status" value="1"/>
</dbReference>
<evidence type="ECO:0000313" key="2">
    <source>
        <dbReference type="Proteomes" id="UP000035642"/>
    </source>
</evidence>
<dbReference type="AlphaFoldDB" id="A0A0K0D612"/>
<dbReference type="InterPro" id="IPR036397">
    <property type="entry name" value="RNaseH_sf"/>
</dbReference>
<feature type="domain" description="Piwi" evidence="1">
    <location>
        <begin position="143"/>
        <end position="209"/>
    </location>
</feature>
<protein>
    <submittedName>
        <fullName evidence="3">Piwi domain-containing protein</fullName>
    </submittedName>
</protein>
<dbReference type="WBParaSite" id="ACAC_0000550701-mRNA-1">
    <property type="protein sequence ID" value="ACAC_0000550701-mRNA-1"/>
    <property type="gene ID" value="ACAC_0000550701"/>
</dbReference>
<dbReference type="GO" id="GO:0003676">
    <property type="term" value="F:nucleic acid binding"/>
    <property type="evidence" value="ECO:0007669"/>
    <property type="project" value="InterPro"/>
</dbReference>
<dbReference type="InterPro" id="IPR003165">
    <property type="entry name" value="Piwi"/>
</dbReference>